<dbReference type="Gene3D" id="3.90.25.10">
    <property type="entry name" value="UDP-galactose 4-epimerase, domain 1"/>
    <property type="match status" value="1"/>
</dbReference>
<dbReference type="Gene3D" id="3.40.50.720">
    <property type="entry name" value="NAD(P)-binding Rossmann-like Domain"/>
    <property type="match status" value="1"/>
</dbReference>
<protein>
    <recommendedName>
        <fullName evidence="1">NmrA-like domain-containing protein</fullName>
    </recommendedName>
</protein>
<gene>
    <name evidence="2" type="ORF">HK105_208855</name>
</gene>
<dbReference type="Pfam" id="PF05368">
    <property type="entry name" value="NmrA"/>
    <property type="match status" value="1"/>
</dbReference>
<reference evidence="2 3" key="1">
    <citation type="submission" date="2023-09" db="EMBL/GenBank/DDBJ databases">
        <title>Pangenome analysis of Batrachochytrium dendrobatidis and related Chytrids.</title>
        <authorList>
            <person name="Yacoub M.N."/>
            <person name="Stajich J.E."/>
            <person name="James T.Y."/>
        </authorList>
    </citation>
    <scope>NUCLEOTIDE SEQUENCE [LARGE SCALE GENOMIC DNA]</scope>
    <source>
        <strain evidence="2 3">JEL0888</strain>
    </source>
</reference>
<dbReference type="InterPro" id="IPR036291">
    <property type="entry name" value="NAD(P)-bd_dom_sf"/>
</dbReference>
<dbReference type="InterPro" id="IPR051604">
    <property type="entry name" value="Ergot_Alk_Oxidoreductase"/>
</dbReference>
<comment type="caution">
    <text evidence="2">The sequence shown here is derived from an EMBL/GenBank/DDBJ whole genome shotgun (WGS) entry which is preliminary data.</text>
</comment>
<dbReference type="InterPro" id="IPR008030">
    <property type="entry name" value="NmrA-like"/>
</dbReference>
<evidence type="ECO:0000313" key="3">
    <source>
        <dbReference type="Proteomes" id="UP001527925"/>
    </source>
</evidence>
<feature type="domain" description="NmrA-like" evidence="1">
    <location>
        <begin position="1"/>
        <end position="232"/>
    </location>
</feature>
<name>A0ABR4MWK4_9FUNG</name>
<dbReference type="EMBL" id="JADGIZ020000094">
    <property type="protein sequence ID" value="KAL2911647.1"/>
    <property type="molecule type" value="Genomic_DNA"/>
</dbReference>
<dbReference type="PANTHER" id="PTHR43162">
    <property type="match status" value="1"/>
</dbReference>
<keyword evidence="3" id="KW-1185">Reference proteome</keyword>
<evidence type="ECO:0000259" key="1">
    <source>
        <dbReference type="Pfam" id="PF05368"/>
    </source>
</evidence>
<evidence type="ECO:0000313" key="2">
    <source>
        <dbReference type="EMBL" id="KAL2911647.1"/>
    </source>
</evidence>
<accession>A0ABR4MWK4</accession>
<proteinExistence type="predicted"/>
<organism evidence="2 3">
    <name type="scientific">Polyrhizophydium stewartii</name>
    <dbReference type="NCBI Taxonomy" id="2732419"/>
    <lineage>
        <taxon>Eukaryota</taxon>
        <taxon>Fungi</taxon>
        <taxon>Fungi incertae sedis</taxon>
        <taxon>Chytridiomycota</taxon>
        <taxon>Chytridiomycota incertae sedis</taxon>
        <taxon>Chytridiomycetes</taxon>
        <taxon>Rhizophydiales</taxon>
        <taxon>Rhizophydiales incertae sedis</taxon>
        <taxon>Polyrhizophydium</taxon>
    </lineage>
</organism>
<dbReference type="Proteomes" id="UP001527925">
    <property type="component" value="Unassembled WGS sequence"/>
</dbReference>
<dbReference type="PANTHER" id="PTHR43162:SF1">
    <property type="entry name" value="PRESTALK A DIFFERENTIATION PROTEIN A"/>
    <property type="match status" value="1"/>
</dbReference>
<sequence>MTGKIFVLGATGAIGPHLIRALAAKGATVTAFVRSADKVEKLAGVTAVGGDIHDLAAFTAAVQGHDRIFILTADTFNYAYEAKLAAAAVAAGVKHVVKLSAIDASDNAEVGSITHSHGVAEKAVLAAVPNTPVTILRPGFFIQNILRQAAEVKFASSLTSNYGQARVAFIDAADIADVAATVLTSPIDEYKGLSLTLTGPEALTWDEVVALLSKEIGKPIKAVDVDDATQVKGLVSHGLPRRNAWQYAHLGYYVRRSFTGNSFTTGNVEFVTGNKPRTVAQFFAQNRAAFL</sequence>
<dbReference type="SUPFAM" id="SSF51735">
    <property type="entry name" value="NAD(P)-binding Rossmann-fold domains"/>
    <property type="match status" value="1"/>
</dbReference>